<dbReference type="PANTHER" id="PTHR43133">
    <property type="entry name" value="RNA POLYMERASE ECF-TYPE SIGMA FACTO"/>
    <property type="match status" value="1"/>
</dbReference>
<dbReference type="InterPro" id="IPR036388">
    <property type="entry name" value="WH-like_DNA-bd_sf"/>
</dbReference>
<dbReference type="NCBIfam" id="TIGR02937">
    <property type="entry name" value="sigma70-ECF"/>
    <property type="match status" value="1"/>
</dbReference>
<evidence type="ECO:0000256" key="3">
    <source>
        <dbReference type="ARBA" id="ARBA00023082"/>
    </source>
</evidence>
<dbReference type="Pfam" id="PF08281">
    <property type="entry name" value="Sigma70_r4_2"/>
    <property type="match status" value="1"/>
</dbReference>
<dbReference type="Pfam" id="PF04542">
    <property type="entry name" value="Sigma70_r2"/>
    <property type="match status" value="1"/>
</dbReference>
<feature type="domain" description="RNA polymerase sigma-70 region 2" evidence="5">
    <location>
        <begin position="42"/>
        <end position="105"/>
    </location>
</feature>
<evidence type="ECO:0000313" key="7">
    <source>
        <dbReference type="EMBL" id="MEP1058297.1"/>
    </source>
</evidence>
<dbReference type="CDD" id="cd06171">
    <property type="entry name" value="Sigma70_r4"/>
    <property type="match status" value="1"/>
</dbReference>
<dbReference type="NCBIfam" id="NF009171">
    <property type="entry name" value="PRK12518.1"/>
    <property type="match status" value="1"/>
</dbReference>
<dbReference type="InterPro" id="IPR013249">
    <property type="entry name" value="RNA_pol_sigma70_r4_t2"/>
</dbReference>
<dbReference type="EMBL" id="JAMPLM010000004">
    <property type="protein sequence ID" value="MEP1058297.1"/>
    <property type="molecule type" value="Genomic_DNA"/>
</dbReference>
<dbReference type="InterPro" id="IPR014284">
    <property type="entry name" value="RNA_pol_sigma-70_dom"/>
</dbReference>
<protein>
    <submittedName>
        <fullName evidence="7">Sigma-70 family RNA polymerase sigma factor</fullName>
    </submittedName>
</protein>
<keyword evidence="3" id="KW-0731">Sigma factor</keyword>
<organism evidence="7 8">
    <name type="scientific">Stenomitos frigidus AS-A4</name>
    <dbReference type="NCBI Taxonomy" id="2933935"/>
    <lineage>
        <taxon>Bacteria</taxon>
        <taxon>Bacillati</taxon>
        <taxon>Cyanobacteriota</taxon>
        <taxon>Cyanophyceae</taxon>
        <taxon>Leptolyngbyales</taxon>
        <taxon>Leptolyngbyaceae</taxon>
        <taxon>Stenomitos</taxon>
    </lineage>
</organism>
<dbReference type="InterPro" id="IPR039425">
    <property type="entry name" value="RNA_pol_sigma-70-like"/>
</dbReference>
<gene>
    <name evidence="7" type="ORF">NDI38_07565</name>
</gene>
<dbReference type="Gene3D" id="1.10.10.10">
    <property type="entry name" value="Winged helix-like DNA-binding domain superfamily/Winged helix DNA-binding domain"/>
    <property type="match status" value="1"/>
</dbReference>
<comment type="similarity">
    <text evidence="1">Belongs to the sigma-70 factor family. ECF subfamily.</text>
</comment>
<keyword evidence="8" id="KW-1185">Reference proteome</keyword>
<keyword evidence="4" id="KW-0804">Transcription</keyword>
<reference evidence="7 8" key="1">
    <citation type="submission" date="2022-04" db="EMBL/GenBank/DDBJ databases">
        <title>Positive selection, recombination, and allopatry shape intraspecific diversity of widespread and dominant cyanobacteria.</title>
        <authorList>
            <person name="Wei J."/>
            <person name="Shu W."/>
            <person name="Hu C."/>
        </authorList>
    </citation>
    <scope>NUCLEOTIDE SEQUENCE [LARGE SCALE GENOMIC DNA]</scope>
    <source>
        <strain evidence="7 8">AS-A4</strain>
    </source>
</reference>
<evidence type="ECO:0000313" key="8">
    <source>
        <dbReference type="Proteomes" id="UP001476950"/>
    </source>
</evidence>
<evidence type="ECO:0000256" key="4">
    <source>
        <dbReference type="ARBA" id="ARBA00023163"/>
    </source>
</evidence>
<sequence>MKGVTFLVLVVPTASSDRPDGETDHYLVQQCLKGDTRSFRVLYRRHQQRVRSILYQLCDPSALDDLVQDVFLRAWKGLPKFRQSAQFSTWLYRIAWNVASDQRRAVAQGRTRLQVIGSQTLTQYDDPGVTQLHYQDLVKRGLASLSADHRTILVLHDLEEVPQKEVAEILSIPVGTVKSRLFHARAAMRQFLQKEGVQL</sequence>
<feature type="domain" description="RNA polymerase sigma factor 70 region 4 type 2" evidence="6">
    <location>
        <begin position="139"/>
        <end position="188"/>
    </location>
</feature>
<dbReference type="SUPFAM" id="SSF88946">
    <property type="entry name" value="Sigma2 domain of RNA polymerase sigma factors"/>
    <property type="match status" value="1"/>
</dbReference>
<dbReference type="Gene3D" id="1.10.1740.10">
    <property type="match status" value="1"/>
</dbReference>
<proteinExistence type="inferred from homology"/>
<comment type="caution">
    <text evidence="7">The sequence shown here is derived from an EMBL/GenBank/DDBJ whole genome shotgun (WGS) entry which is preliminary data.</text>
</comment>
<name>A0ABV0KGC6_9CYAN</name>
<accession>A0ABV0KGC6</accession>
<dbReference type="SUPFAM" id="SSF88659">
    <property type="entry name" value="Sigma3 and sigma4 domains of RNA polymerase sigma factors"/>
    <property type="match status" value="1"/>
</dbReference>
<dbReference type="InterPro" id="IPR013325">
    <property type="entry name" value="RNA_pol_sigma_r2"/>
</dbReference>
<dbReference type="Proteomes" id="UP001476950">
    <property type="component" value="Unassembled WGS sequence"/>
</dbReference>
<dbReference type="PANTHER" id="PTHR43133:SF51">
    <property type="entry name" value="RNA POLYMERASE SIGMA FACTOR"/>
    <property type="match status" value="1"/>
</dbReference>
<evidence type="ECO:0000256" key="1">
    <source>
        <dbReference type="ARBA" id="ARBA00010641"/>
    </source>
</evidence>
<dbReference type="InterPro" id="IPR013324">
    <property type="entry name" value="RNA_pol_sigma_r3/r4-like"/>
</dbReference>
<keyword evidence="2" id="KW-0805">Transcription regulation</keyword>
<evidence type="ECO:0000259" key="6">
    <source>
        <dbReference type="Pfam" id="PF08281"/>
    </source>
</evidence>
<evidence type="ECO:0000259" key="5">
    <source>
        <dbReference type="Pfam" id="PF04542"/>
    </source>
</evidence>
<dbReference type="InterPro" id="IPR007627">
    <property type="entry name" value="RNA_pol_sigma70_r2"/>
</dbReference>
<evidence type="ECO:0000256" key="2">
    <source>
        <dbReference type="ARBA" id="ARBA00023015"/>
    </source>
</evidence>
<dbReference type="RefSeq" id="WP_190455081.1">
    <property type="nucleotide sequence ID" value="NZ_JAMPLM010000004.1"/>
</dbReference>